<keyword evidence="2" id="KW-1185">Reference proteome</keyword>
<sequence length="179" mass="21557">MLNSFFTVDLSQQSKIHHMINPKIAEIKKSLNYLDEKELRSLLLDIIGFTTDNKRYAYFKLHEQQDEHFFLVESKEFLGEEFGKASMANFWSSKKSLQKLRSTLNKMLKFTKRKEFQLELILFFCEQTKEYGYLDYRHPVIHNLYHTQLRKAENLISKLHEDLQYDYQMQLEELAVESE</sequence>
<reference evidence="1" key="1">
    <citation type="journal article" date="2014" name="Int. J. Syst. Evol. Microbiol.">
        <title>Complete genome sequence of Corynebacterium casei LMG S-19264T (=DSM 44701T), isolated from a smear-ripened cheese.</title>
        <authorList>
            <consortium name="US DOE Joint Genome Institute (JGI-PGF)"/>
            <person name="Walter F."/>
            <person name="Albersmeier A."/>
            <person name="Kalinowski J."/>
            <person name="Ruckert C."/>
        </authorList>
    </citation>
    <scope>NUCLEOTIDE SEQUENCE</scope>
    <source>
        <strain evidence="1">KCTC 23224</strain>
    </source>
</reference>
<name>A0A8J3G4J0_9BACT</name>
<dbReference type="RefSeq" id="WP_229800487.1">
    <property type="nucleotide sequence ID" value="NZ_BMYF01000003.1"/>
</dbReference>
<organism evidence="1 2">
    <name type="scientific">Mongoliitalea lutea</name>
    <dbReference type="NCBI Taxonomy" id="849756"/>
    <lineage>
        <taxon>Bacteria</taxon>
        <taxon>Pseudomonadati</taxon>
        <taxon>Bacteroidota</taxon>
        <taxon>Cytophagia</taxon>
        <taxon>Cytophagales</taxon>
        <taxon>Cyclobacteriaceae</taxon>
        <taxon>Mongoliitalea</taxon>
    </lineage>
</organism>
<evidence type="ECO:0000313" key="1">
    <source>
        <dbReference type="EMBL" id="GHB29330.1"/>
    </source>
</evidence>
<protein>
    <submittedName>
        <fullName evidence="1">Uncharacterized protein</fullName>
    </submittedName>
</protein>
<dbReference type="EMBL" id="BMYF01000003">
    <property type="protein sequence ID" value="GHB29330.1"/>
    <property type="molecule type" value="Genomic_DNA"/>
</dbReference>
<proteinExistence type="predicted"/>
<accession>A0A8J3G4J0</accession>
<dbReference type="AlphaFoldDB" id="A0A8J3G4J0"/>
<gene>
    <name evidence="1" type="ORF">GCM10008106_07810</name>
</gene>
<reference evidence="1" key="2">
    <citation type="submission" date="2020-09" db="EMBL/GenBank/DDBJ databases">
        <authorList>
            <person name="Sun Q."/>
            <person name="Kim S."/>
        </authorList>
    </citation>
    <scope>NUCLEOTIDE SEQUENCE</scope>
    <source>
        <strain evidence="1">KCTC 23224</strain>
    </source>
</reference>
<evidence type="ECO:0000313" key="2">
    <source>
        <dbReference type="Proteomes" id="UP000642809"/>
    </source>
</evidence>
<dbReference type="Proteomes" id="UP000642809">
    <property type="component" value="Unassembled WGS sequence"/>
</dbReference>
<comment type="caution">
    <text evidence="1">The sequence shown here is derived from an EMBL/GenBank/DDBJ whole genome shotgun (WGS) entry which is preliminary data.</text>
</comment>